<sequence length="225" mass="24641">METNPPEGLDDPAYRAAVVDLLGVLAYGELTACLRMATDADLAPSLRIKAQMAGFASTEYRQYELLVERLDDLGIDAEVAMQPFVAPFSAFHDRTRPRSWVEGLVKAYVGDGIAKDFYREMASFVDQRTRDVMDHALDDAGTGEFIVGVVRDTLKTDPTAKGRLSLWGRRLLGEALSQGQSVAVERDALTALLVGGGADLTEIGEMFTRLTDRHTERMARLGLTA</sequence>
<evidence type="ECO:0000313" key="3">
    <source>
        <dbReference type="Proteomes" id="UP000321793"/>
    </source>
</evidence>
<comment type="caution">
    <text evidence="2">The sequence shown here is derived from an EMBL/GenBank/DDBJ whole genome shotgun (WGS) entry which is preliminary data.</text>
</comment>
<dbReference type="Gene3D" id="1.20.1260.10">
    <property type="match status" value="1"/>
</dbReference>
<dbReference type="OrthoDB" id="3728083at2"/>
<dbReference type="RefSeq" id="WP_147064994.1">
    <property type="nucleotide sequence ID" value="NZ_BAABDN010000001.1"/>
</dbReference>
<reference evidence="2 3" key="1">
    <citation type="submission" date="2019-07" db="EMBL/GenBank/DDBJ databases">
        <title>Whole genome shotgun sequence of Knoellia locipacati NBRC 109775.</title>
        <authorList>
            <person name="Hosoyama A."/>
            <person name="Uohara A."/>
            <person name="Ohji S."/>
            <person name="Ichikawa N."/>
        </authorList>
    </citation>
    <scope>NUCLEOTIDE SEQUENCE [LARGE SCALE GENOMIC DNA]</scope>
    <source>
        <strain evidence="2 3">NBRC 109775</strain>
    </source>
</reference>
<dbReference type="AlphaFoldDB" id="A0A512T1Y8"/>
<dbReference type="Proteomes" id="UP000321793">
    <property type="component" value="Unassembled WGS sequence"/>
</dbReference>
<dbReference type="SUPFAM" id="SSF47240">
    <property type="entry name" value="Ferritin-like"/>
    <property type="match status" value="1"/>
</dbReference>
<evidence type="ECO:0000313" key="2">
    <source>
        <dbReference type="EMBL" id="GEQ14174.1"/>
    </source>
</evidence>
<organism evidence="2 3">
    <name type="scientific">Knoellia locipacati</name>
    <dbReference type="NCBI Taxonomy" id="882824"/>
    <lineage>
        <taxon>Bacteria</taxon>
        <taxon>Bacillati</taxon>
        <taxon>Actinomycetota</taxon>
        <taxon>Actinomycetes</taxon>
        <taxon>Micrococcales</taxon>
        <taxon>Intrasporangiaceae</taxon>
        <taxon>Knoellia</taxon>
    </lineage>
</organism>
<protein>
    <recommendedName>
        <fullName evidence="1">Ferritin-like domain-containing protein</fullName>
    </recommendedName>
</protein>
<dbReference type="InterPro" id="IPR012347">
    <property type="entry name" value="Ferritin-like"/>
</dbReference>
<gene>
    <name evidence="2" type="ORF">KLO01_22210</name>
</gene>
<accession>A0A512T1Y8</accession>
<dbReference type="InterPro" id="IPR009078">
    <property type="entry name" value="Ferritin-like_SF"/>
</dbReference>
<feature type="domain" description="Ferritin-like" evidence="1">
    <location>
        <begin position="13"/>
        <end position="196"/>
    </location>
</feature>
<dbReference type="EMBL" id="BKBA01000008">
    <property type="protein sequence ID" value="GEQ14174.1"/>
    <property type="molecule type" value="Genomic_DNA"/>
</dbReference>
<dbReference type="CDD" id="cd00657">
    <property type="entry name" value="Ferritin_like"/>
    <property type="match status" value="1"/>
</dbReference>
<keyword evidence="3" id="KW-1185">Reference proteome</keyword>
<dbReference type="Pfam" id="PF13794">
    <property type="entry name" value="MiaE_2"/>
    <property type="match status" value="1"/>
</dbReference>
<evidence type="ECO:0000259" key="1">
    <source>
        <dbReference type="Pfam" id="PF13794"/>
    </source>
</evidence>
<dbReference type="InterPro" id="IPR059125">
    <property type="entry name" value="Ferritin_actino"/>
</dbReference>
<proteinExistence type="predicted"/>
<name>A0A512T1Y8_9MICO</name>